<dbReference type="Pfam" id="PF00903">
    <property type="entry name" value="Glyoxalase"/>
    <property type="match status" value="1"/>
</dbReference>
<keyword evidence="4" id="KW-0560">Oxidoreductase</keyword>
<reference evidence="4 5" key="1">
    <citation type="journal article" date="2014" name="PLoS Genet.">
        <title>Phylogenetically driven sequencing of extremely halophilic archaea reveals strategies for static and dynamic osmo-response.</title>
        <authorList>
            <person name="Becker E.A."/>
            <person name="Seitzer P.M."/>
            <person name="Tritt A."/>
            <person name="Larsen D."/>
            <person name="Krusor M."/>
            <person name="Yao A.I."/>
            <person name="Wu D."/>
            <person name="Madern D."/>
            <person name="Eisen J.A."/>
            <person name="Darling A.E."/>
            <person name="Facciotti M.T."/>
        </authorList>
    </citation>
    <scope>NUCLEOTIDE SEQUENCE [LARGE SCALE GENOMIC DNA]</scope>
    <source>
        <strain evidence="4 5">DSM 10284</strain>
    </source>
</reference>
<dbReference type="InterPro" id="IPR037523">
    <property type="entry name" value="VOC_core"/>
</dbReference>
<sequence>MVVSVDHPSPDDPERSRGRPDTVSPPPAERLRVSDPTAHHVGITVADLDRAVEFYAETFDLDVVAEFAVGGDAFAEAVAVEGASAEFAHLDAGDVIVELVEYEPAPESGGDLADTPELNRPGATHLGLTVDDVEAFYDGLADDVETLSPPRTTESGTTVLFVRDPERNPIEVLDA</sequence>
<dbReference type="PANTHER" id="PTHR43048">
    <property type="entry name" value="METHYLMALONYL-COA EPIMERASE"/>
    <property type="match status" value="1"/>
</dbReference>
<evidence type="ECO:0000313" key="4">
    <source>
        <dbReference type="EMBL" id="ELZ44429.1"/>
    </source>
</evidence>
<accession>M0EDC4</accession>
<comment type="caution">
    <text evidence="4">The sequence shown here is derived from an EMBL/GenBank/DDBJ whole genome shotgun (WGS) entry which is preliminary data.</text>
</comment>
<organism evidence="4 5">
    <name type="scientific">Halorubrum coriense DSM 10284</name>
    <dbReference type="NCBI Taxonomy" id="1227466"/>
    <lineage>
        <taxon>Archaea</taxon>
        <taxon>Methanobacteriati</taxon>
        <taxon>Methanobacteriota</taxon>
        <taxon>Stenosarchaea group</taxon>
        <taxon>Halobacteria</taxon>
        <taxon>Halobacteriales</taxon>
        <taxon>Haloferacaceae</taxon>
        <taxon>Halorubrum</taxon>
    </lineage>
</organism>
<feature type="domain" description="VOC" evidence="3">
    <location>
        <begin position="37"/>
        <end position="175"/>
    </location>
</feature>
<feature type="region of interest" description="Disordered" evidence="2">
    <location>
        <begin position="1"/>
        <end position="36"/>
    </location>
</feature>
<dbReference type="InterPro" id="IPR029068">
    <property type="entry name" value="Glyas_Bleomycin-R_OHBP_Dase"/>
</dbReference>
<dbReference type="InterPro" id="IPR051785">
    <property type="entry name" value="MMCE/EMCE_epimerase"/>
</dbReference>
<keyword evidence="5" id="KW-1185">Reference proteome</keyword>
<gene>
    <name evidence="4" type="ORF">C464_13600</name>
</gene>
<dbReference type="PANTHER" id="PTHR43048:SF3">
    <property type="entry name" value="METHYLMALONYL-COA EPIMERASE, MITOCHONDRIAL"/>
    <property type="match status" value="1"/>
</dbReference>
<evidence type="ECO:0000259" key="3">
    <source>
        <dbReference type="PROSITE" id="PS51819"/>
    </source>
</evidence>
<dbReference type="GO" id="GO:0051213">
    <property type="term" value="F:dioxygenase activity"/>
    <property type="evidence" value="ECO:0007669"/>
    <property type="project" value="UniProtKB-KW"/>
</dbReference>
<dbReference type="AlphaFoldDB" id="M0EDC4"/>
<dbReference type="InterPro" id="IPR004360">
    <property type="entry name" value="Glyas_Fos-R_dOase_dom"/>
</dbReference>
<protein>
    <submittedName>
        <fullName evidence="4">Glyoxalase/bleomycin resistance protein/dioxygenase</fullName>
    </submittedName>
</protein>
<keyword evidence="4" id="KW-0223">Dioxygenase</keyword>
<name>M0EDC4_9EURY</name>
<dbReference type="Gene3D" id="3.10.180.10">
    <property type="entry name" value="2,3-Dihydroxybiphenyl 1,2-Dioxygenase, domain 1"/>
    <property type="match status" value="1"/>
</dbReference>
<dbReference type="PATRIC" id="fig|1227466.3.peg.2702"/>
<evidence type="ECO:0000256" key="2">
    <source>
        <dbReference type="SAM" id="MobiDB-lite"/>
    </source>
</evidence>
<dbReference type="STRING" id="1227466.C464_13600"/>
<keyword evidence="1" id="KW-0479">Metal-binding</keyword>
<evidence type="ECO:0000313" key="5">
    <source>
        <dbReference type="Proteomes" id="UP000011509"/>
    </source>
</evidence>
<feature type="compositionally biased region" description="Basic and acidic residues" evidence="2">
    <location>
        <begin position="8"/>
        <end position="20"/>
    </location>
</feature>
<dbReference type="GO" id="GO:0004493">
    <property type="term" value="F:methylmalonyl-CoA epimerase activity"/>
    <property type="evidence" value="ECO:0007669"/>
    <property type="project" value="TreeGrafter"/>
</dbReference>
<dbReference type="SUPFAM" id="SSF54593">
    <property type="entry name" value="Glyoxalase/Bleomycin resistance protein/Dihydroxybiphenyl dioxygenase"/>
    <property type="match status" value="1"/>
</dbReference>
<dbReference type="GO" id="GO:0046491">
    <property type="term" value="P:L-methylmalonyl-CoA metabolic process"/>
    <property type="evidence" value="ECO:0007669"/>
    <property type="project" value="TreeGrafter"/>
</dbReference>
<dbReference type="PROSITE" id="PS51819">
    <property type="entry name" value="VOC"/>
    <property type="match status" value="1"/>
</dbReference>
<evidence type="ECO:0000256" key="1">
    <source>
        <dbReference type="ARBA" id="ARBA00022723"/>
    </source>
</evidence>
<dbReference type="EMBL" id="AOJL01000059">
    <property type="protein sequence ID" value="ELZ44429.1"/>
    <property type="molecule type" value="Genomic_DNA"/>
</dbReference>
<dbReference type="GO" id="GO:0046872">
    <property type="term" value="F:metal ion binding"/>
    <property type="evidence" value="ECO:0007669"/>
    <property type="project" value="UniProtKB-KW"/>
</dbReference>
<proteinExistence type="predicted"/>
<dbReference type="Proteomes" id="UP000011509">
    <property type="component" value="Unassembled WGS sequence"/>
</dbReference>